<dbReference type="EMBL" id="UGEM01000004">
    <property type="protein sequence ID" value="STP19855.1"/>
    <property type="molecule type" value="Genomic_DNA"/>
</dbReference>
<dbReference type="GO" id="GO:0009401">
    <property type="term" value="P:phosphoenolpyruvate-dependent sugar phosphotransferase system"/>
    <property type="evidence" value="ECO:0007669"/>
    <property type="project" value="UniProtKB-KW"/>
</dbReference>
<dbReference type="GO" id="GO:1904659">
    <property type="term" value="P:D-glucose transmembrane transport"/>
    <property type="evidence" value="ECO:0007669"/>
    <property type="project" value="TreeGrafter"/>
</dbReference>
<evidence type="ECO:0000256" key="8">
    <source>
        <dbReference type="ARBA" id="ARBA00023136"/>
    </source>
</evidence>
<accession>A0A377K6P6</accession>
<dbReference type="PROSITE" id="PS51103">
    <property type="entry name" value="PTS_EIIC_TYPE_1"/>
    <property type="match status" value="1"/>
</dbReference>
<sequence>MINSAGDFGPMLFGTGERLLLPFGLHHILVALIRFTDAGGTQEVCGQTVSGALTIFQAQLSCPTTHGFSESATRFLSQGKMPAFLGGLPGAALAMYHCARPENRHKIKGLLISGLIACVVGGTTEPLEFLFLFVAPVSVCHPRAVNRPRLHCHVCARRHHR</sequence>
<keyword evidence="3" id="KW-1003">Cell membrane</keyword>
<gene>
    <name evidence="10" type="primary">malX_2</name>
    <name evidence="10" type="ORF">NCTC9075_03291</name>
</gene>
<evidence type="ECO:0000256" key="7">
    <source>
        <dbReference type="ARBA" id="ARBA00022989"/>
    </source>
</evidence>
<name>A0A377K6P6_ECOLX</name>
<keyword evidence="5" id="KW-0598">Phosphotransferase system</keyword>
<evidence type="ECO:0000256" key="2">
    <source>
        <dbReference type="ARBA" id="ARBA00022448"/>
    </source>
</evidence>
<dbReference type="Proteomes" id="UP000254181">
    <property type="component" value="Unassembled WGS sequence"/>
</dbReference>
<evidence type="ECO:0000313" key="10">
    <source>
        <dbReference type="EMBL" id="STP19855.1"/>
    </source>
</evidence>
<keyword evidence="8" id="KW-0472">Membrane</keyword>
<dbReference type="InterPro" id="IPR003352">
    <property type="entry name" value="PTS_EIIC"/>
</dbReference>
<dbReference type="GO" id="GO:0090564">
    <property type="term" value="F:protein-phosphocysteine-glucose phosphotransferase system transporter activity"/>
    <property type="evidence" value="ECO:0007669"/>
    <property type="project" value="TreeGrafter"/>
</dbReference>
<reference evidence="10 11" key="1">
    <citation type="submission" date="2018-06" db="EMBL/GenBank/DDBJ databases">
        <authorList>
            <consortium name="Pathogen Informatics"/>
            <person name="Doyle S."/>
        </authorList>
    </citation>
    <scope>NUCLEOTIDE SEQUENCE [LARGE SCALE GENOMIC DNA]</scope>
    <source>
        <strain evidence="10 11">NCTC9075</strain>
    </source>
</reference>
<evidence type="ECO:0000256" key="1">
    <source>
        <dbReference type="ARBA" id="ARBA00004651"/>
    </source>
</evidence>
<dbReference type="PANTHER" id="PTHR30009">
    <property type="entry name" value="CYTOCHROME C-TYPE SYNTHESIS PROTEIN AND PTS TRANSMEMBRANE COMPONENT"/>
    <property type="match status" value="1"/>
</dbReference>
<evidence type="ECO:0000256" key="4">
    <source>
        <dbReference type="ARBA" id="ARBA00022597"/>
    </source>
</evidence>
<dbReference type="Pfam" id="PF02378">
    <property type="entry name" value="PTS_EIIC"/>
    <property type="match status" value="1"/>
</dbReference>
<protein>
    <submittedName>
        <fullName evidence="10">PTS system maltose and glucose-specific transporter subunit IICB</fullName>
    </submittedName>
</protein>
<organism evidence="10 11">
    <name type="scientific">Escherichia coli</name>
    <dbReference type="NCBI Taxonomy" id="562"/>
    <lineage>
        <taxon>Bacteria</taxon>
        <taxon>Pseudomonadati</taxon>
        <taxon>Pseudomonadota</taxon>
        <taxon>Gammaproteobacteria</taxon>
        <taxon>Enterobacterales</taxon>
        <taxon>Enterobacteriaceae</taxon>
        <taxon>Escherichia</taxon>
    </lineage>
</organism>
<keyword evidence="7" id="KW-1133">Transmembrane helix</keyword>
<evidence type="ECO:0000256" key="3">
    <source>
        <dbReference type="ARBA" id="ARBA00022475"/>
    </source>
</evidence>
<dbReference type="InterPro" id="IPR050429">
    <property type="entry name" value="PTS_Glucose_EIICBA"/>
</dbReference>
<keyword evidence="6" id="KW-0812">Transmembrane</keyword>
<keyword evidence="2" id="KW-0813">Transport</keyword>
<proteinExistence type="predicted"/>
<feature type="domain" description="PTS EIIC type-1" evidence="9">
    <location>
        <begin position="1"/>
        <end position="161"/>
    </location>
</feature>
<evidence type="ECO:0000256" key="5">
    <source>
        <dbReference type="ARBA" id="ARBA00022683"/>
    </source>
</evidence>
<keyword evidence="4" id="KW-0762">Sugar transport</keyword>
<dbReference type="GO" id="GO:0008982">
    <property type="term" value="F:protein-N(PI)-phosphohistidine-sugar phosphotransferase activity"/>
    <property type="evidence" value="ECO:0007669"/>
    <property type="project" value="InterPro"/>
</dbReference>
<comment type="subcellular location">
    <subcellularLocation>
        <location evidence="1">Cell membrane</location>
        <topology evidence="1">Multi-pass membrane protein</topology>
    </subcellularLocation>
</comment>
<evidence type="ECO:0000313" key="11">
    <source>
        <dbReference type="Proteomes" id="UP000254181"/>
    </source>
</evidence>
<dbReference type="AlphaFoldDB" id="A0A377K6P6"/>
<dbReference type="PANTHER" id="PTHR30009:SF20">
    <property type="entry name" value="PTS SYSTEM GLUCOSE-SPECIFIC EIICB COMPONENT-RELATED"/>
    <property type="match status" value="1"/>
</dbReference>
<dbReference type="GO" id="GO:0005886">
    <property type="term" value="C:plasma membrane"/>
    <property type="evidence" value="ECO:0007669"/>
    <property type="project" value="UniProtKB-SubCell"/>
</dbReference>
<dbReference type="InterPro" id="IPR013013">
    <property type="entry name" value="PTS_EIIC_1"/>
</dbReference>
<evidence type="ECO:0000256" key="6">
    <source>
        <dbReference type="ARBA" id="ARBA00022692"/>
    </source>
</evidence>
<evidence type="ECO:0000259" key="9">
    <source>
        <dbReference type="PROSITE" id="PS51103"/>
    </source>
</evidence>